<protein>
    <recommendedName>
        <fullName evidence="1">AB hydrolase-1 domain-containing protein</fullName>
    </recommendedName>
</protein>
<dbReference type="Pfam" id="PF12697">
    <property type="entry name" value="Abhydrolase_6"/>
    <property type="match status" value="1"/>
</dbReference>
<dbReference type="RefSeq" id="WP_163747601.1">
    <property type="nucleotide sequence ID" value="NZ_AP022596.1"/>
</dbReference>
<proteinExistence type="predicted"/>
<dbReference type="EMBL" id="AP022596">
    <property type="protein sequence ID" value="BBY64020.1"/>
    <property type="molecule type" value="Genomic_DNA"/>
</dbReference>
<sequence>MPLPDSTQLRPALLLVHGAWHGPWCWEDLLPILSRRGWRSHTVDLPSGLTPGSPAPMAVPGLYDDAAAIAGKLAEIAEPAVVVAHSYGGAPVTEACAQVDNVAHLIYLAAFQLDVGESVRTSMGGDPTHAIPDAGYSPPMHAADLYSDVPHDIAERATRRLRLQSDPSRAQPIRTAGWRTIGSSYVVCDDDKAIPPSRQLRFAARADATHHLPTGHSPFYSAPVELADLLDLIVSNATRSTAR</sequence>
<accession>A0A7I7T4V1</accession>
<name>A0A7I7T4V1_9MYCO</name>
<keyword evidence="3" id="KW-1185">Reference proteome</keyword>
<dbReference type="Gene3D" id="3.40.50.1820">
    <property type="entry name" value="alpha/beta hydrolase"/>
    <property type="match status" value="1"/>
</dbReference>
<gene>
    <name evidence="2" type="ORF">MHEL_22630</name>
</gene>
<dbReference type="PANTHER" id="PTHR37017:SF11">
    <property type="entry name" value="ESTERASE_LIPASE_THIOESTERASE DOMAIN-CONTAINING PROTEIN"/>
    <property type="match status" value="1"/>
</dbReference>
<dbReference type="InterPro" id="IPR000073">
    <property type="entry name" value="AB_hydrolase_1"/>
</dbReference>
<evidence type="ECO:0000259" key="1">
    <source>
        <dbReference type="Pfam" id="PF12697"/>
    </source>
</evidence>
<dbReference type="SUPFAM" id="SSF53474">
    <property type="entry name" value="alpha/beta-Hydrolases"/>
    <property type="match status" value="1"/>
</dbReference>
<dbReference type="Proteomes" id="UP000467148">
    <property type="component" value="Chromosome"/>
</dbReference>
<dbReference type="AlphaFoldDB" id="A0A7I7T4V1"/>
<evidence type="ECO:0000313" key="2">
    <source>
        <dbReference type="EMBL" id="BBY64020.1"/>
    </source>
</evidence>
<feature type="domain" description="AB hydrolase-1" evidence="1">
    <location>
        <begin position="13"/>
        <end position="228"/>
    </location>
</feature>
<dbReference type="InterPro" id="IPR052897">
    <property type="entry name" value="Sec-Metab_Biosynth_Hydrolase"/>
</dbReference>
<organism evidence="2 3">
    <name type="scientific">Mycolicibacterium helvum</name>
    <dbReference type="NCBI Taxonomy" id="1534349"/>
    <lineage>
        <taxon>Bacteria</taxon>
        <taxon>Bacillati</taxon>
        <taxon>Actinomycetota</taxon>
        <taxon>Actinomycetes</taxon>
        <taxon>Mycobacteriales</taxon>
        <taxon>Mycobacteriaceae</taxon>
        <taxon>Mycolicibacterium</taxon>
    </lineage>
</organism>
<dbReference type="GO" id="GO:0003824">
    <property type="term" value="F:catalytic activity"/>
    <property type="evidence" value="ECO:0007669"/>
    <property type="project" value="UniProtKB-ARBA"/>
</dbReference>
<reference evidence="2 3" key="1">
    <citation type="journal article" date="2019" name="Emerg. Microbes Infect.">
        <title>Comprehensive subspecies identification of 175 nontuberculous mycobacteria species based on 7547 genomic profiles.</title>
        <authorList>
            <person name="Matsumoto Y."/>
            <person name="Kinjo T."/>
            <person name="Motooka D."/>
            <person name="Nabeya D."/>
            <person name="Jung N."/>
            <person name="Uechi K."/>
            <person name="Horii T."/>
            <person name="Iida T."/>
            <person name="Fujita J."/>
            <person name="Nakamura S."/>
        </authorList>
    </citation>
    <scope>NUCLEOTIDE SEQUENCE [LARGE SCALE GENOMIC DNA]</scope>
    <source>
        <strain evidence="2 3">JCM 30396</strain>
    </source>
</reference>
<dbReference type="KEGG" id="mhev:MHEL_22630"/>
<dbReference type="InterPro" id="IPR029058">
    <property type="entry name" value="AB_hydrolase_fold"/>
</dbReference>
<dbReference type="PANTHER" id="PTHR37017">
    <property type="entry name" value="AB HYDROLASE-1 DOMAIN-CONTAINING PROTEIN-RELATED"/>
    <property type="match status" value="1"/>
</dbReference>
<evidence type="ECO:0000313" key="3">
    <source>
        <dbReference type="Proteomes" id="UP000467148"/>
    </source>
</evidence>